<gene>
    <name evidence="1" type="ORF">G2W53_033947</name>
</gene>
<accession>A0A834T2B8</accession>
<evidence type="ECO:0000313" key="2">
    <source>
        <dbReference type="Proteomes" id="UP000634136"/>
    </source>
</evidence>
<dbReference type="EMBL" id="JAAIUW010000010">
    <property type="protein sequence ID" value="KAF7812971.1"/>
    <property type="molecule type" value="Genomic_DNA"/>
</dbReference>
<keyword evidence="2" id="KW-1185">Reference proteome</keyword>
<name>A0A834T2B8_9FABA</name>
<dbReference type="AlphaFoldDB" id="A0A834T2B8"/>
<sequence>MRSVIIDDINSLLATNPGFKINYIIREANQSAEFMTKPWLQE</sequence>
<reference evidence="1" key="1">
    <citation type="submission" date="2020-09" db="EMBL/GenBank/DDBJ databases">
        <title>Genome-Enabled Discovery of Anthraquinone Biosynthesis in Senna tora.</title>
        <authorList>
            <person name="Kang S.-H."/>
            <person name="Pandey R.P."/>
            <person name="Lee C.-M."/>
            <person name="Sim J.-S."/>
            <person name="Jeong J.-T."/>
            <person name="Choi B.-S."/>
            <person name="Jung M."/>
            <person name="Ginzburg D."/>
            <person name="Zhao K."/>
            <person name="Won S.Y."/>
            <person name="Oh T.-J."/>
            <person name="Yu Y."/>
            <person name="Kim N.-H."/>
            <person name="Lee O.R."/>
            <person name="Lee T.-H."/>
            <person name="Bashyal P."/>
            <person name="Kim T.-S."/>
            <person name="Lee W.-H."/>
            <person name="Kawkins C."/>
            <person name="Kim C.-K."/>
            <person name="Kim J.S."/>
            <person name="Ahn B.O."/>
            <person name="Rhee S.Y."/>
            <person name="Sohng J.K."/>
        </authorList>
    </citation>
    <scope>NUCLEOTIDE SEQUENCE</scope>
    <source>
        <tissue evidence="1">Leaf</tissue>
    </source>
</reference>
<proteinExistence type="predicted"/>
<dbReference type="Proteomes" id="UP000634136">
    <property type="component" value="Unassembled WGS sequence"/>
</dbReference>
<comment type="caution">
    <text evidence="1">The sequence shown here is derived from an EMBL/GenBank/DDBJ whole genome shotgun (WGS) entry which is preliminary data.</text>
</comment>
<protein>
    <submittedName>
        <fullName evidence="1">Uncharacterized protein</fullName>
    </submittedName>
</protein>
<evidence type="ECO:0000313" key="1">
    <source>
        <dbReference type="EMBL" id="KAF7812971.1"/>
    </source>
</evidence>
<organism evidence="1 2">
    <name type="scientific">Senna tora</name>
    <dbReference type="NCBI Taxonomy" id="362788"/>
    <lineage>
        <taxon>Eukaryota</taxon>
        <taxon>Viridiplantae</taxon>
        <taxon>Streptophyta</taxon>
        <taxon>Embryophyta</taxon>
        <taxon>Tracheophyta</taxon>
        <taxon>Spermatophyta</taxon>
        <taxon>Magnoliopsida</taxon>
        <taxon>eudicotyledons</taxon>
        <taxon>Gunneridae</taxon>
        <taxon>Pentapetalae</taxon>
        <taxon>rosids</taxon>
        <taxon>fabids</taxon>
        <taxon>Fabales</taxon>
        <taxon>Fabaceae</taxon>
        <taxon>Caesalpinioideae</taxon>
        <taxon>Cassia clade</taxon>
        <taxon>Senna</taxon>
    </lineage>
</organism>